<dbReference type="RefSeq" id="WP_024765180.1">
    <property type="nucleotide sequence ID" value="NZ_CP049140.1"/>
</dbReference>
<accession>A0A6G6IY92</accession>
<protein>
    <submittedName>
        <fullName evidence="1">Uncharacterized protein</fullName>
    </submittedName>
</protein>
<evidence type="ECO:0000313" key="2">
    <source>
        <dbReference type="Proteomes" id="UP000501063"/>
    </source>
</evidence>
<organism evidence="1 2">
    <name type="scientific">Pseudomonas nitroreducens</name>
    <dbReference type="NCBI Taxonomy" id="46680"/>
    <lineage>
        <taxon>Bacteria</taxon>
        <taxon>Pseudomonadati</taxon>
        <taxon>Pseudomonadota</taxon>
        <taxon>Gammaproteobacteria</taxon>
        <taxon>Pseudomonadales</taxon>
        <taxon>Pseudomonadaceae</taxon>
        <taxon>Pseudomonas</taxon>
    </lineage>
</organism>
<reference evidence="1 2" key="1">
    <citation type="submission" date="2020-02" db="EMBL/GenBank/DDBJ databases">
        <title>Integrative conjugative elements (ICEs) and plasmids drive adaptation of Pseudomonas nitroreducens strain HBP1 to wastewater environment.</title>
        <authorList>
            <person name="Sentchilo V."/>
            <person name="Carraro N."/>
            <person name="Bertelli C."/>
            <person name="van der Meer J.R."/>
        </authorList>
    </citation>
    <scope>NUCLEOTIDE SEQUENCE [LARGE SCALE GENOMIC DNA]</scope>
    <source>
        <strain evidence="1 2">HBP1</strain>
    </source>
</reference>
<evidence type="ECO:0000313" key="1">
    <source>
        <dbReference type="EMBL" id="QIE88068.1"/>
    </source>
</evidence>
<dbReference type="AlphaFoldDB" id="A0A6G6IY92"/>
<proteinExistence type="predicted"/>
<dbReference type="KEGG" id="pnt:G5B91_18045"/>
<sequence length="89" mass="10186">MCYRTEKAWKLIKHEIELQSRSQFPSDDMAIGMIQMAYAQGDINGQQELDLTQEAAETVRNRRTELRNHHIQACIQGARNDNSPRSLAG</sequence>
<dbReference type="Proteomes" id="UP000501063">
    <property type="component" value="Chromosome"/>
</dbReference>
<gene>
    <name evidence="1" type="ORF">G5B91_18045</name>
</gene>
<dbReference type="EMBL" id="CP049140">
    <property type="protein sequence ID" value="QIE88068.1"/>
    <property type="molecule type" value="Genomic_DNA"/>
</dbReference>
<name>A0A6G6IY92_PSENT</name>